<organism evidence="1 2">
    <name type="scientific">Caulobacter vibrioides</name>
    <name type="common">Caulobacter crescentus</name>
    <dbReference type="NCBI Taxonomy" id="155892"/>
    <lineage>
        <taxon>Bacteria</taxon>
        <taxon>Pseudomonadati</taxon>
        <taxon>Pseudomonadota</taxon>
        <taxon>Alphaproteobacteria</taxon>
        <taxon>Caulobacterales</taxon>
        <taxon>Caulobacteraceae</taxon>
        <taxon>Caulobacter</taxon>
    </lineage>
</organism>
<dbReference type="Proteomes" id="UP000217311">
    <property type="component" value="Chromosome"/>
</dbReference>
<dbReference type="Gene3D" id="2.40.30.100">
    <property type="entry name" value="AF2212/PG0164-like"/>
    <property type="match status" value="1"/>
</dbReference>
<dbReference type="SUPFAM" id="SSF141694">
    <property type="entry name" value="AF2212/PG0164-like"/>
    <property type="match status" value="1"/>
</dbReference>
<reference evidence="2" key="1">
    <citation type="submission" date="2017-09" db="EMBL/GenBank/DDBJ databases">
        <title>Genome evolution observed in wild isolates of Caulobacter crescentus.</title>
        <authorList>
            <person name="Ely B."/>
            <person name="Wilson K."/>
            <person name="Scott D."/>
        </authorList>
    </citation>
    <scope>NUCLEOTIDE SEQUENCE [LARGE SCALE GENOMIC DNA]</scope>
    <source>
        <strain evidence="2">CB13b1a</strain>
    </source>
</reference>
<dbReference type="InterPro" id="IPR037079">
    <property type="entry name" value="AF2212/PG0164-like_sf"/>
</dbReference>
<protein>
    <submittedName>
        <fullName evidence="1">DUF1905 domain-containing protein</fullName>
    </submittedName>
</protein>
<accession>A0A290MGW6</accession>
<evidence type="ECO:0000313" key="1">
    <source>
        <dbReference type="EMBL" id="ATC31258.1"/>
    </source>
</evidence>
<dbReference type="InterPro" id="IPR015018">
    <property type="entry name" value="DUF1905"/>
</dbReference>
<dbReference type="Pfam" id="PF08922">
    <property type="entry name" value="DUF1905"/>
    <property type="match status" value="1"/>
</dbReference>
<evidence type="ECO:0000313" key="2">
    <source>
        <dbReference type="Proteomes" id="UP000217311"/>
    </source>
</evidence>
<name>A0A290MGW6_CAUVI</name>
<proteinExistence type="predicted"/>
<dbReference type="EMBL" id="CP023315">
    <property type="protein sequence ID" value="ATC31258.1"/>
    <property type="molecule type" value="Genomic_DNA"/>
</dbReference>
<gene>
    <name evidence="1" type="ORF">CA606_02255</name>
</gene>
<dbReference type="AlphaFoldDB" id="A0A290MGW6"/>
<sequence>MRYDFEAEIWRSSGAGGWFFVTLPVEVAEGLRALHGPRGGFGSIRVRAEIAGAAWDTSVFPDTRSGSFLLPLKAQVRRRAGVTAGDRARVQIELAI</sequence>
<dbReference type="RefSeq" id="WP_096050721.1">
    <property type="nucleotide sequence ID" value="NZ_CP023315.3"/>
</dbReference>